<protein>
    <submittedName>
        <fullName evidence="2">Uncharacterized protein</fullName>
    </submittedName>
</protein>
<accession>A0A7G9GMX0</accession>
<feature type="transmembrane region" description="Helical" evidence="1">
    <location>
        <begin position="21"/>
        <end position="39"/>
    </location>
</feature>
<evidence type="ECO:0000313" key="2">
    <source>
        <dbReference type="EMBL" id="QNM12152.1"/>
    </source>
</evidence>
<dbReference type="Proteomes" id="UP000515856">
    <property type="component" value="Chromosome"/>
</dbReference>
<keyword evidence="1" id="KW-1133">Transmembrane helix</keyword>
<keyword evidence="1" id="KW-0472">Membrane</keyword>
<reference evidence="2 3" key="1">
    <citation type="submission" date="2020-08" db="EMBL/GenBank/DDBJ databases">
        <authorList>
            <person name="Liu C."/>
            <person name="Sun Q."/>
        </authorList>
    </citation>
    <scope>NUCLEOTIDE SEQUENCE [LARGE SCALE GENOMIC DNA]</scope>
    <source>
        <strain evidence="2 3">NSJ-61</strain>
    </source>
</reference>
<dbReference type="KEGG" id="ehn:H9Q80_18225"/>
<dbReference type="AlphaFoldDB" id="A0A7G9GMX0"/>
<proteinExistence type="predicted"/>
<dbReference type="EMBL" id="CP060636">
    <property type="protein sequence ID" value="QNM12152.1"/>
    <property type="molecule type" value="Genomic_DNA"/>
</dbReference>
<evidence type="ECO:0000256" key="1">
    <source>
        <dbReference type="SAM" id="Phobius"/>
    </source>
</evidence>
<evidence type="ECO:0000313" key="3">
    <source>
        <dbReference type="Proteomes" id="UP000515856"/>
    </source>
</evidence>
<sequence>MSDMHFKVPSKDAIKSKMISALCLALIILSLYTTCYLLFFRTTGVDITKDIEILYRGEDGSGVVSVRNKNLNYNQRIQEFMDTVEYKVTPNKNLKNGDKIKISTTYDETLASRYHINAINVVKEVTVEGLPVRYENVKQIPQTLLDEVKDNSKKYLEKNMSSILSDDFTAFYFTSEPELENYRFMYRIFLNAKDDESKDKILDIYSITAKGEVNVSNKEEKLETKDETIYYMITYNEINTSGKILKEDIYGEKIIVSGKQNLQKEKDFKNYMSHKYGKQYTIEKIE</sequence>
<gene>
    <name evidence="2" type="ORF">H9Q80_18225</name>
</gene>
<organism evidence="2 3">
    <name type="scientific">[Eubacterium] hominis</name>
    <dbReference type="NCBI Taxonomy" id="2764325"/>
    <lineage>
        <taxon>Bacteria</taxon>
        <taxon>Bacillati</taxon>
        <taxon>Bacillota</taxon>
        <taxon>Erysipelotrichia</taxon>
        <taxon>Erysipelotrichales</taxon>
        <taxon>Erysipelotrichaceae</taxon>
        <taxon>Amedibacillus</taxon>
    </lineage>
</organism>
<keyword evidence="1" id="KW-0812">Transmembrane</keyword>
<dbReference type="RefSeq" id="WP_117455149.1">
    <property type="nucleotide sequence ID" value="NZ_CP060636.1"/>
</dbReference>
<keyword evidence="3" id="KW-1185">Reference proteome</keyword>
<name>A0A7G9GMX0_9FIRM</name>